<reference evidence="2 3" key="1">
    <citation type="journal article" date="2015" name="Nature">
        <title>rRNA introns, odd ribosomes, and small enigmatic genomes across a large radiation of phyla.</title>
        <authorList>
            <person name="Brown C.T."/>
            <person name="Hug L.A."/>
            <person name="Thomas B.C."/>
            <person name="Sharon I."/>
            <person name="Castelle C.J."/>
            <person name="Singh A."/>
            <person name="Wilkins M.J."/>
            <person name="Williams K.H."/>
            <person name="Banfield J.F."/>
        </authorList>
    </citation>
    <scope>NUCLEOTIDE SEQUENCE [LARGE SCALE GENOMIC DNA]</scope>
</reference>
<keyword evidence="1" id="KW-0472">Membrane</keyword>
<dbReference type="STRING" id="1618545.US53_C0070G0005"/>
<evidence type="ECO:0000313" key="3">
    <source>
        <dbReference type="Proteomes" id="UP000034591"/>
    </source>
</evidence>
<organism evidence="2 3">
    <name type="scientific">Candidatus Woesebacteria bacterium GW2011_GWA1_37_7</name>
    <dbReference type="NCBI Taxonomy" id="1618545"/>
    <lineage>
        <taxon>Bacteria</taxon>
        <taxon>Candidatus Woeseibacteriota</taxon>
    </lineage>
</organism>
<sequence>MEKGFFKYFAELPPLAKTIIVIAVILAIIILIVWIRSGIKKARKKAEAGQNFNADYGNAVAQGQKPTYPASNYQIFADKIYEAACSGIFCYGTDEETIQDVFKQMKNDVDILLLIKAFGLREERGTICIPFTDCPGIALGQFLQTELSASEFQKINDILKTQGITFVF</sequence>
<dbReference type="AlphaFoldDB" id="A0A0G0K589"/>
<feature type="transmembrane region" description="Helical" evidence="1">
    <location>
        <begin position="15"/>
        <end position="35"/>
    </location>
</feature>
<dbReference type="EMBL" id="LBTI01000070">
    <property type="protein sequence ID" value="KKQ35806.1"/>
    <property type="molecule type" value="Genomic_DNA"/>
</dbReference>
<evidence type="ECO:0000256" key="1">
    <source>
        <dbReference type="SAM" id="Phobius"/>
    </source>
</evidence>
<accession>A0A0G0K589</accession>
<gene>
    <name evidence="2" type="ORF">US53_C0070G0005</name>
</gene>
<keyword evidence="1" id="KW-1133">Transmembrane helix</keyword>
<name>A0A0G0K589_9BACT</name>
<evidence type="ECO:0000313" key="2">
    <source>
        <dbReference type="EMBL" id="KKQ35806.1"/>
    </source>
</evidence>
<dbReference type="Proteomes" id="UP000034591">
    <property type="component" value="Unassembled WGS sequence"/>
</dbReference>
<comment type="caution">
    <text evidence="2">The sequence shown here is derived from an EMBL/GenBank/DDBJ whole genome shotgun (WGS) entry which is preliminary data.</text>
</comment>
<proteinExistence type="predicted"/>
<protein>
    <submittedName>
        <fullName evidence="2">Uncharacterized protein</fullName>
    </submittedName>
</protein>
<keyword evidence="1" id="KW-0812">Transmembrane</keyword>